<dbReference type="Proteomes" id="UP000229907">
    <property type="component" value="Chromosome"/>
</dbReference>
<evidence type="ECO:0000259" key="1">
    <source>
        <dbReference type="Pfam" id="PF20990"/>
    </source>
</evidence>
<gene>
    <name evidence="2" type="ORF">BcFMB_04035</name>
</gene>
<protein>
    <recommendedName>
        <fullName evidence="1">Predicted membrane protein YciQ-like C-terminal domain-containing protein</fullName>
    </recommendedName>
</protein>
<feature type="domain" description="Predicted membrane protein YciQ-like C-terminal" evidence="1">
    <location>
        <begin position="2"/>
        <end position="51"/>
    </location>
</feature>
<dbReference type="EMBL" id="CP018044">
    <property type="protein sequence ID" value="ATU20236.1"/>
    <property type="molecule type" value="Genomic_DNA"/>
</dbReference>
<dbReference type="InterPro" id="IPR048389">
    <property type="entry name" value="YciQ-like_C"/>
</dbReference>
<name>A0A2D3D5U8_9BIFI</name>
<proteinExistence type="predicted"/>
<sequence length="138" mass="14653">MRLAAQVRGLGRYLEDFSHFADRGVLDVKLWGRYMVYATAFGIADKAMAQLTDPAWASAGGDDYSLVYWMDRSFRRGHAHGGGLRDGVPMVGDFVDLGAWFAVGFGDVAQVLSAASGAFSGGSGGWNSRPGVGWGGGR</sequence>
<organism evidence="2 3">
    <name type="scientific">Bifidobacterium choerinum</name>
    <dbReference type="NCBI Taxonomy" id="35760"/>
    <lineage>
        <taxon>Bacteria</taxon>
        <taxon>Bacillati</taxon>
        <taxon>Actinomycetota</taxon>
        <taxon>Actinomycetes</taxon>
        <taxon>Bifidobacteriales</taxon>
        <taxon>Bifidobacteriaceae</taxon>
        <taxon>Bifidobacterium</taxon>
    </lineage>
</organism>
<evidence type="ECO:0000313" key="2">
    <source>
        <dbReference type="EMBL" id="ATU20236.1"/>
    </source>
</evidence>
<accession>A0A2D3D5U8</accession>
<dbReference type="AlphaFoldDB" id="A0A2D3D5U8"/>
<dbReference type="KEGG" id="bcho:BcFMB_04035"/>
<evidence type="ECO:0000313" key="3">
    <source>
        <dbReference type="Proteomes" id="UP000229907"/>
    </source>
</evidence>
<dbReference type="Pfam" id="PF20990">
    <property type="entry name" value="DUF2207_C"/>
    <property type="match status" value="1"/>
</dbReference>
<reference evidence="2 3" key="1">
    <citation type="submission" date="2016-11" db="EMBL/GenBank/DDBJ databases">
        <title>complete genome sequence of Bifidobacterium choerinum strain FMB-1.</title>
        <authorList>
            <person name="Park C.-S."/>
            <person name="Jung D.-H."/>
            <person name="Choi D.-S."/>
        </authorList>
    </citation>
    <scope>NUCLEOTIDE SEQUENCE [LARGE SCALE GENOMIC DNA]</scope>
    <source>
        <strain evidence="2 3">FMB-1</strain>
    </source>
</reference>